<dbReference type="PANTHER" id="PTHR13696:SF52">
    <property type="entry name" value="PARA FAMILY PROTEIN CT_582"/>
    <property type="match status" value="1"/>
</dbReference>
<dbReference type="PANTHER" id="PTHR13696">
    <property type="entry name" value="P-LOOP CONTAINING NUCLEOSIDE TRIPHOSPHATE HYDROLASE"/>
    <property type="match status" value="1"/>
</dbReference>
<evidence type="ECO:0000313" key="3">
    <source>
        <dbReference type="Proteomes" id="UP001319200"/>
    </source>
</evidence>
<dbReference type="SUPFAM" id="SSF52540">
    <property type="entry name" value="P-loop containing nucleoside triphosphate hydrolases"/>
    <property type="match status" value="1"/>
</dbReference>
<dbReference type="RefSeq" id="WP_254163775.1">
    <property type="nucleotide sequence ID" value="NZ_JAHESF010000012.1"/>
</dbReference>
<organism evidence="2 3">
    <name type="scientific">Chryseosolibacter histidini</name>
    <dbReference type="NCBI Taxonomy" id="2782349"/>
    <lineage>
        <taxon>Bacteria</taxon>
        <taxon>Pseudomonadati</taxon>
        <taxon>Bacteroidota</taxon>
        <taxon>Cytophagia</taxon>
        <taxon>Cytophagales</taxon>
        <taxon>Chryseotaleaceae</taxon>
        <taxon>Chryseosolibacter</taxon>
    </lineage>
</organism>
<dbReference type="InterPro" id="IPR027417">
    <property type="entry name" value="P-loop_NTPase"/>
</dbReference>
<reference evidence="2 3" key="1">
    <citation type="submission" date="2021-05" db="EMBL/GenBank/DDBJ databases">
        <title>A Polyphasic approach of four new species of the genus Ohtaekwangia: Ohtaekwangia histidinii sp. nov., Ohtaekwangia cretensis sp. nov., Ohtaekwangia indiensis sp. nov., Ohtaekwangia reichenbachii sp. nov. from diverse environment.</title>
        <authorList>
            <person name="Octaviana S."/>
        </authorList>
    </citation>
    <scope>NUCLEOTIDE SEQUENCE [LARGE SCALE GENOMIC DNA]</scope>
    <source>
        <strain evidence="2 3">PWU4</strain>
    </source>
</reference>
<evidence type="ECO:0000313" key="2">
    <source>
        <dbReference type="EMBL" id="MBT1697901.1"/>
    </source>
</evidence>
<dbReference type="CDD" id="cd02042">
    <property type="entry name" value="ParAB_family"/>
    <property type="match status" value="1"/>
</dbReference>
<accession>A0AAP2DKN1</accession>
<proteinExistence type="predicted"/>
<dbReference type="Gene3D" id="3.40.50.300">
    <property type="entry name" value="P-loop containing nucleotide triphosphate hydrolases"/>
    <property type="match status" value="1"/>
</dbReference>
<dbReference type="InterPro" id="IPR002586">
    <property type="entry name" value="CobQ/CobB/MinD/ParA_Nub-bd_dom"/>
</dbReference>
<gene>
    <name evidence="2" type="ORF">KK083_13495</name>
</gene>
<evidence type="ECO:0000259" key="1">
    <source>
        <dbReference type="Pfam" id="PF01656"/>
    </source>
</evidence>
<comment type="caution">
    <text evidence="2">The sequence shown here is derived from an EMBL/GenBank/DDBJ whole genome shotgun (WGS) entry which is preliminary data.</text>
</comment>
<dbReference type="InterPro" id="IPR050678">
    <property type="entry name" value="DNA_Partitioning_ATPase"/>
</dbReference>
<dbReference type="AlphaFoldDB" id="A0AAP2DKN1"/>
<name>A0AAP2DKN1_9BACT</name>
<protein>
    <submittedName>
        <fullName evidence="2">ParA family protein</fullName>
    </submittedName>
</protein>
<dbReference type="Proteomes" id="UP001319200">
    <property type="component" value="Unassembled WGS sequence"/>
</dbReference>
<dbReference type="Pfam" id="PF01656">
    <property type="entry name" value="CbiA"/>
    <property type="match status" value="1"/>
</dbReference>
<sequence length="212" mass="23337">MAKVISFISRKGGTGKTTNAINLATTLHQLGKRVILVETDTNYTLNTLRKMEAFKAQNGKSQENGKGFDILGSQDNEVAGELAAIRESRKTDVVIVDSAGKTTDEGIKKLCLVSDVVVVPTSLTQNDLLVTYQTVTDLAPARELNPRLKILILPNRIHSGTNLYTVRDNLKNLDAIILPIIVPQKNLFVNFSTVEPEKEYQPIANEILKHLS</sequence>
<dbReference type="EMBL" id="JAHESF010000012">
    <property type="protein sequence ID" value="MBT1697901.1"/>
    <property type="molecule type" value="Genomic_DNA"/>
</dbReference>
<keyword evidence="3" id="KW-1185">Reference proteome</keyword>
<feature type="domain" description="CobQ/CobB/MinD/ParA nucleotide binding" evidence="1">
    <location>
        <begin position="5"/>
        <end position="172"/>
    </location>
</feature>